<evidence type="ECO:0000313" key="3">
    <source>
        <dbReference type="Proteomes" id="UP000050929"/>
    </source>
</evidence>
<dbReference type="EMBL" id="AZDG01000001">
    <property type="protein sequence ID" value="KRK65793.1"/>
    <property type="molecule type" value="Genomic_DNA"/>
</dbReference>
<evidence type="ECO:0000256" key="1">
    <source>
        <dbReference type="SAM" id="Phobius"/>
    </source>
</evidence>
<evidence type="ECO:0000313" key="2">
    <source>
        <dbReference type="EMBL" id="KRK65793.1"/>
    </source>
</evidence>
<feature type="transmembrane region" description="Helical" evidence="1">
    <location>
        <begin position="5"/>
        <end position="22"/>
    </location>
</feature>
<keyword evidence="1" id="KW-0812">Transmembrane</keyword>
<dbReference type="AlphaFoldDB" id="A0A0R1JBC3"/>
<sequence>MKIDRWLGAILVIVAVLGYFFHWFTNQLLLSAFAAGILLVIISFTSDKGRASKSRENKKD</sequence>
<protein>
    <submittedName>
        <fullName evidence="2">Uncharacterized protein</fullName>
    </submittedName>
</protein>
<keyword evidence="1" id="KW-0472">Membrane</keyword>
<feature type="transmembrane region" description="Helical" evidence="1">
    <location>
        <begin position="28"/>
        <end position="45"/>
    </location>
</feature>
<accession>A0A0R1JBC3</accession>
<comment type="caution">
    <text evidence="2">The sequence shown here is derived from an EMBL/GenBank/DDBJ whole genome shotgun (WGS) entry which is preliminary data.</text>
</comment>
<gene>
    <name evidence="2" type="ORF">FC72_GL000238</name>
</gene>
<name>A0A0R1JBC3_9LACO</name>
<dbReference type="Proteomes" id="UP000050929">
    <property type="component" value="Unassembled WGS sequence"/>
</dbReference>
<proteinExistence type="predicted"/>
<reference evidence="2 3" key="1">
    <citation type="journal article" date="2015" name="Genome Announc.">
        <title>Expanding the biotechnology potential of lactobacilli through comparative genomics of 213 strains and associated genera.</title>
        <authorList>
            <person name="Sun Z."/>
            <person name="Harris H.M."/>
            <person name="McCann A."/>
            <person name="Guo C."/>
            <person name="Argimon S."/>
            <person name="Zhang W."/>
            <person name="Yang X."/>
            <person name="Jeffery I.B."/>
            <person name="Cooney J.C."/>
            <person name="Kagawa T.F."/>
            <person name="Liu W."/>
            <person name="Song Y."/>
            <person name="Salvetti E."/>
            <person name="Wrobel A."/>
            <person name="Rasinkangas P."/>
            <person name="Parkhill J."/>
            <person name="Rea M.C."/>
            <person name="O'Sullivan O."/>
            <person name="Ritari J."/>
            <person name="Douillard F.P."/>
            <person name="Paul Ross R."/>
            <person name="Yang R."/>
            <person name="Briner A.E."/>
            <person name="Felis G.E."/>
            <person name="de Vos W.M."/>
            <person name="Barrangou R."/>
            <person name="Klaenhammer T.R."/>
            <person name="Caufield P.W."/>
            <person name="Cui Y."/>
            <person name="Zhang H."/>
            <person name="O'Toole P.W."/>
        </authorList>
    </citation>
    <scope>NUCLEOTIDE SEQUENCE [LARGE SCALE GENOMIC DNA]</scope>
    <source>
        <strain evidence="2 3">DSM 20183</strain>
    </source>
</reference>
<keyword evidence="3" id="KW-1185">Reference proteome</keyword>
<keyword evidence="1" id="KW-1133">Transmembrane helix</keyword>
<dbReference type="PATRIC" id="fig|1423811.3.peg.237"/>
<organism evidence="2 3">
    <name type="scientific">Companilactobacillus tucceti DSM 20183</name>
    <dbReference type="NCBI Taxonomy" id="1423811"/>
    <lineage>
        <taxon>Bacteria</taxon>
        <taxon>Bacillati</taxon>
        <taxon>Bacillota</taxon>
        <taxon>Bacilli</taxon>
        <taxon>Lactobacillales</taxon>
        <taxon>Lactobacillaceae</taxon>
        <taxon>Companilactobacillus</taxon>
    </lineage>
</organism>